<name>A0ABV8NYZ2_9BURK</name>
<dbReference type="Pfam" id="PF00441">
    <property type="entry name" value="Acyl-CoA_dh_1"/>
    <property type="match status" value="1"/>
</dbReference>
<dbReference type="PANTHER" id="PTHR43884:SF20">
    <property type="entry name" value="ACYL-COA DEHYDROGENASE FADE28"/>
    <property type="match status" value="1"/>
</dbReference>
<evidence type="ECO:0000256" key="3">
    <source>
        <dbReference type="ARBA" id="ARBA00023002"/>
    </source>
</evidence>
<sequence>MNSLNAAERLALAESVSRLLDDLHGAGQPRRPVGEIWRLCADMGWPLALAPESRGGMELGMGEALAMAERYGRGLLEAPLSDAMVLAATIGVDEAGSDAAGAVAGHLRRWFAGDVCCAPIAADSRGEPLACYALPGSLGLALRHADGGLYGELYALRAPRHGIDPLIMTARPEAAPVQSQRLADCSEDAWRMLCLRRRAMSIAEILGAGRAALDLAVGHARERVQFGQPIGVNQAVKHTLAGDWMALDDAGLALQALGDALDRPGADVALALAVAQLLAVEGAGRAAAHALQAHGAMGMTWECPVHFYLKRVRHLSALLGRSGGTARLLDEIWRAAA</sequence>
<reference evidence="6" key="1">
    <citation type="journal article" date="2019" name="Int. J. Syst. Evol. Microbiol.">
        <title>The Global Catalogue of Microorganisms (GCM) 10K type strain sequencing project: providing services to taxonomists for standard genome sequencing and annotation.</title>
        <authorList>
            <consortium name="The Broad Institute Genomics Platform"/>
            <consortium name="The Broad Institute Genome Sequencing Center for Infectious Disease"/>
            <person name="Wu L."/>
            <person name="Ma J."/>
        </authorList>
    </citation>
    <scope>NUCLEOTIDE SEQUENCE [LARGE SCALE GENOMIC DNA]</scope>
    <source>
        <strain evidence="6">LMG 24813</strain>
    </source>
</reference>
<dbReference type="PANTHER" id="PTHR43884">
    <property type="entry name" value="ACYL-COA DEHYDROGENASE"/>
    <property type="match status" value="1"/>
</dbReference>
<keyword evidence="1" id="KW-0285">Flavoprotein</keyword>
<feature type="domain" description="Acyl-CoA dehydrogenase/oxidase C-terminal" evidence="4">
    <location>
        <begin position="197"/>
        <end position="322"/>
    </location>
</feature>
<dbReference type="InterPro" id="IPR009075">
    <property type="entry name" value="AcylCo_DH/oxidase_C"/>
</dbReference>
<evidence type="ECO:0000256" key="1">
    <source>
        <dbReference type="ARBA" id="ARBA00022630"/>
    </source>
</evidence>
<accession>A0ABV8NYZ2</accession>
<evidence type="ECO:0000256" key="2">
    <source>
        <dbReference type="ARBA" id="ARBA00022827"/>
    </source>
</evidence>
<evidence type="ECO:0000313" key="5">
    <source>
        <dbReference type="EMBL" id="MFC4202166.1"/>
    </source>
</evidence>
<keyword evidence="3" id="KW-0560">Oxidoreductase</keyword>
<organism evidence="5 6">
    <name type="scientific">Candidimonas humi</name>
    <dbReference type="NCBI Taxonomy" id="683355"/>
    <lineage>
        <taxon>Bacteria</taxon>
        <taxon>Pseudomonadati</taxon>
        <taxon>Pseudomonadota</taxon>
        <taxon>Betaproteobacteria</taxon>
        <taxon>Burkholderiales</taxon>
        <taxon>Alcaligenaceae</taxon>
        <taxon>Candidimonas</taxon>
    </lineage>
</organism>
<dbReference type="EMBL" id="JBHSBV010000005">
    <property type="protein sequence ID" value="MFC4202166.1"/>
    <property type="molecule type" value="Genomic_DNA"/>
</dbReference>
<comment type="caution">
    <text evidence="5">The sequence shown here is derived from an EMBL/GenBank/DDBJ whole genome shotgun (WGS) entry which is preliminary data.</text>
</comment>
<dbReference type="Proteomes" id="UP001595848">
    <property type="component" value="Unassembled WGS sequence"/>
</dbReference>
<evidence type="ECO:0000259" key="4">
    <source>
        <dbReference type="Pfam" id="PF00441"/>
    </source>
</evidence>
<dbReference type="RefSeq" id="WP_217965674.1">
    <property type="nucleotide sequence ID" value="NZ_JAHTBN010000008.1"/>
</dbReference>
<keyword evidence="6" id="KW-1185">Reference proteome</keyword>
<evidence type="ECO:0000313" key="6">
    <source>
        <dbReference type="Proteomes" id="UP001595848"/>
    </source>
</evidence>
<protein>
    <submittedName>
        <fullName evidence="5">Acyl-CoA dehydrogenase family protein</fullName>
    </submittedName>
</protein>
<proteinExistence type="predicted"/>
<gene>
    <name evidence="5" type="ORF">ACFOY1_14500</name>
</gene>
<keyword evidence="2" id="KW-0274">FAD</keyword>